<dbReference type="InterPro" id="IPR036322">
    <property type="entry name" value="WD40_repeat_dom_sf"/>
</dbReference>
<dbReference type="GO" id="GO:0001732">
    <property type="term" value="P:formation of cytoplasmic translation initiation complex"/>
    <property type="evidence" value="ECO:0007669"/>
    <property type="project" value="UniProtKB-UniRule"/>
</dbReference>
<dbReference type="EMBL" id="QEAO01000005">
    <property type="protein sequence ID" value="TPX36278.1"/>
    <property type="molecule type" value="Genomic_DNA"/>
</dbReference>
<keyword evidence="10" id="KW-1185">Reference proteome</keyword>
<dbReference type="AlphaFoldDB" id="A0A507CAA9"/>
<dbReference type="Pfam" id="PF24805">
    <property type="entry name" value="EIF3I"/>
    <property type="match status" value="1"/>
</dbReference>
<keyword evidence="3 8" id="KW-0853">WD repeat</keyword>
<dbReference type="PROSITE" id="PS00678">
    <property type="entry name" value="WD_REPEATS_1"/>
    <property type="match status" value="1"/>
</dbReference>
<feature type="repeat" description="WD" evidence="8">
    <location>
        <begin position="48"/>
        <end position="89"/>
    </location>
</feature>
<dbReference type="STRING" id="1806994.A0A507CAA9"/>
<comment type="caution">
    <text evidence="9">The sequence shown here is derived from an EMBL/GenBank/DDBJ whole genome shotgun (WGS) entry which is preliminary data.</text>
</comment>
<accession>A0A507CAA9</accession>
<dbReference type="GO" id="GO:0003723">
    <property type="term" value="F:RNA binding"/>
    <property type="evidence" value="ECO:0007669"/>
    <property type="project" value="TreeGrafter"/>
</dbReference>
<evidence type="ECO:0000256" key="2">
    <source>
        <dbReference type="ARBA" id="ARBA00022540"/>
    </source>
</evidence>
<dbReference type="CDD" id="cd00200">
    <property type="entry name" value="WD40"/>
    <property type="match status" value="1"/>
</dbReference>
<organism evidence="9 10">
    <name type="scientific">Synchytrium microbalum</name>
    <dbReference type="NCBI Taxonomy" id="1806994"/>
    <lineage>
        <taxon>Eukaryota</taxon>
        <taxon>Fungi</taxon>
        <taxon>Fungi incertae sedis</taxon>
        <taxon>Chytridiomycota</taxon>
        <taxon>Chytridiomycota incertae sedis</taxon>
        <taxon>Chytridiomycetes</taxon>
        <taxon>Synchytriales</taxon>
        <taxon>Synchytriaceae</taxon>
        <taxon>Synchytrium</taxon>
    </lineage>
</organism>
<dbReference type="GO" id="GO:0003743">
    <property type="term" value="F:translation initiation factor activity"/>
    <property type="evidence" value="ECO:0007669"/>
    <property type="project" value="UniProtKB-UniRule"/>
</dbReference>
<dbReference type="PROSITE" id="PS50294">
    <property type="entry name" value="WD_REPEATS_REGION"/>
    <property type="match status" value="3"/>
</dbReference>
<feature type="repeat" description="WD" evidence="8">
    <location>
        <begin position="281"/>
        <end position="311"/>
    </location>
</feature>
<feature type="repeat" description="WD" evidence="8">
    <location>
        <begin position="161"/>
        <end position="183"/>
    </location>
</feature>
<comment type="similarity">
    <text evidence="7">Belongs to the eIF-3 subunit I family.</text>
</comment>
<dbReference type="PROSITE" id="PS50082">
    <property type="entry name" value="WD_REPEATS_2"/>
    <property type="match status" value="5"/>
</dbReference>
<feature type="repeat" description="WD" evidence="8">
    <location>
        <begin position="6"/>
        <end position="47"/>
    </location>
</feature>
<evidence type="ECO:0000313" key="10">
    <source>
        <dbReference type="Proteomes" id="UP000319731"/>
    </source>
</evidence>
<dbReference type="FunFam" id="2.130.10.10:FF:000127">
    <property type="entry name" value="Eukaryotic translation initiation factor 3 subunit I"/>
    <property type="match status" value="1"/>
</dbReference>
<dbReference type="OrthoDB" id="24966at2759"/>
<dbReference type="HAMAP" id="MF_03008">
    <property type="entry name" value="eIF3i"/>
    <property type="match status" value="1"/>
</dbReference>
<dbReference type="PANTHER" id="PTHR19877">
    <property type="entry name" value="EUKARYOTIC TRANSLATION INITIATION FACTOR 3 SUBUNIT I"/>
    <property type="match status" value="1"/>
</dbReference>
<feature type="repeat" description="WD" evidence="8">
    <location>
        <begin position="184"/>
        <end position="225"/>
    </location>
</feature>
<reference evidence="9 10" key="1">
    <citation type="journal article" date="2019" name="Sci. Rep.">
        <title>Comparative genomics of chytrid fungi reveal insights into the obligate biotrophic and pathogenic lifestyle of Synchytrium endobioticum.</title>
        <authorList>
            <person name="van de Vossenberg B.T.L.H."/>
            <person name="Warris S."/>
            <person name="Nguyen H.D.T."/>
            <person name="van Gent-Pelzer M.P.E."/>
            <person name="Joly D.L."/>
            <person name="van de Geest H.C."/>
            <person name="Bonants P.J.M."/>
            <person name="Smith D.S."/>
            <person name="Levesque C.A."/>
            <person name="van der Lee T.A.J."/>
        </authorList>
    </citation>
    <scope>NUCLEOTIDE SEQUENCE [LARGE SCALE GENOMIC DNA]</scope>
    <source>
        <strain evidence="9 10">JEL517</strain>
    </source>
</reference>
<gene>
    <name evidence="7" type="primary">TIF34</name>
    <name evidence="9" type="ORF">SmJEL517_g01409</name>
</gene>
<dbReference type="GO" id="GO:0071541">
    <property type="term" value="C:eukaryotic translation initiation factor 3 complex, eIF3m"/>
    <property type="evidence" value="ECO:0007669"/>
    <property type="project" value="TreeGrafter"/>
</dbReference>
<dbReference type="GO" id="GO:0016282">
    <property type="term" value="C:eukaryotic 43S preinitiation complex"/>
    <property type="evidence" value="ECO:0007669"/>
    <property type="project" value="UniProtKB-UniRule"/>
</dbReference>
<evidence type="ECO:0000256" key="3">
    <source>
        <dbReference type="ARBA" id="ARBA00022574"/>
    </source>
</evidence>
<dbReference type="Proteomes" id="UP000319731">
    <property type="component" value="Unassembled WGS sequence"/>
</dbReference>
<keyword evidence="2 7" id="KW-0396">Initiation factor</keyword>
<evidence type="ECO:0000256" key="1">
    <source>
        <dbReference type="ARBA" id="ARBA00022490"/>
    </source>
</evidence>
<comment type="subunit">
    <text evidence="7">Component of the eukaryotic translation initiation factor 3 (eIF-3) complex.</text>
</comment>
<dbReference type="InterPro" id="IPR001680">
    <property type="entry name" value="WD40_rpt"/>
</dbReference>
<evidence type="ECO:0000256" key="6">
    <source>
        <dbReference type="ARBA" id="ARBA00038394"/>
    </source>
</evidence>
<evidence type="ECO:0000256" key="7">
    <source>
        <dbReference type="HAMAP-Rule" id="MF_03008"/>
    </source>
</evidence>
<dbReference type="InterPro" id="IPR019775">
    <property type="entry name" value="WD40_repeat_CS"/>
</dbReference>
<dbReference type="SUPFAM" id="SSF50978">
    <property type="entry name" value="WD40 repeat-like"/>
    <property type="match status" value="1"/>
</dbReference>
<sequence>MRPILLQGHERSLTRVKYNRDGDLLFSVSKDNKPNVWWSHTGERLGTFNGHNGAIWDLDVSYDSTKLLTGSADNTCRMWDVSNGKELFQWETETAVRAVAWAMGDQQMLFVTDATMGKKCEIHIINIEEDMNEQSPDADMIMTVTGSKATVAGWGNLNKAIYTGHEDGSIQVWDPESGERNRMVKMHSGPIQDLQFSKDRSHFITASKDHSAQIFDAKTLKVMKKYQTERPVNSAALSPNRPHIILGGGQEAMSVTTTSARQGKFEVRFFHLVFEEELGRVKGHFGPINTLAFSPDGRGFASGGEDGYIRLHFFDEDYYTFAYEEEKIQQ</sequence>
<dbReference type="Gene3D" id="2.130.10.10">
    <property type="entry name" value="YVTN repeat-like/Quinoprotein amine dehydrogenase"/>
    <property type="match status" value="1"/>
</dbReference>
<evidence type="ECO:0000256" key="4">
    <source>
        <dbReference type="ARBA" id="ARBA00022737"/>
    </source>
</evidence>
<keyword evidence="1 7" id="KW-0963">Cytoplasm</keyword>
<dbReference type="InterPro" id="IPR015943">
    <property type="entry name" value="WD40/YVTN_repeat-like_dom_sf"/>
</dbReference>
<proteinExistence type="inferred from homology"/>
<dbReference type="PANTHER" id="PTHR19877:SF1">
    <property type="entry name" value="EUKARYOTIC TRANSLATION INITIATION FACTOR 3 SUBUNIT I"/>
    <property type="match status" value="1"/>
</dbReference>
<evidence type="ECO:0000256" key="5">
    <source>
        <dbReference type="ARBA" id="ARBA00022917"/>
    </source>
</evidence>
<protein>
    <recommendedName>
        <fullName evidence="7">Eukaryotic translation initiation factor 3 subunit I</fullName>
        <shortName evidence="7">eIF3i</shortName>
    </recommendedName>
    <alternativeName>
        <fullName evidence="7">Eukaryotic translation initiation factor 3 39 kDa subunit homolog</fullName>
        <shortName evidence="7">eIF-3 39 kDa subunit homolog</shortName>
    </alternativeName>
</protein>
<dbReference type="SMART" id="SM00320">
    <property type="entry name" value="WD40"/>
    <property type="match status" value="6"/>
</dbReference>
<name>A0A507CAA9_9FUNG</name>
<comment type="function">
    <text evidence="7">Component of the eukaryotic translation initiation factor 3 (eIF-3) complex, which is involved in protein synthesis of a specialized repertoire of mRNAs and, together with other initiation factors, stimulates binding of mRNA and methionyl-tRNAi to the 40S ribosome. The eIF-3 complex specifically targets and initiates translation of a subset of mRNAs involved in cell proliferation.</text>
</comment>
<keyword evidence="4" id="KW-0677">Repeat</keyword>
<evidence type="ECO:0000256" key="8">
    <source>
        <dbReference type="PROSITE-ProRule" id="PRU00221"/>
    </source>
</evidence>
<dbReference type="GO" id="GO:0033290">
    <property type="term" value="C:eukaryotic 48S preinitiation complex"/>
    <property type="evidence" value="ECO:0007669"/>
    <property type="project" value="UniProtKB-UniRule"/>
</dbReference>
<comment type="similarity">
    <text evidence="6">Belongs to the WD repeat STRAP family.</text>
</comment>
<evidence type="ECO:0000313" key="9">
    <source>
        <dbReference type="EMBL" id="TPX36278.1"/>
    </source>
</evidence>
<comment type="subcellular location">
    <subcellularLocation>
        <location evidence="7">Cytoplasm</location>
    </subcellularLocation>
</comment>
<dbReference type="InterPro" id="IPR027525">
    <property type="entry name" value="eIF3i"/>
</dbReference>
<keyword evidence="5 7" id="KW-0648">Protein biosynthesis</keyword>